<evidence type="ECO:0000313" key="3">
    <source>
        <dbReference type="Proteomes" id="UP000299102"/>
    </source>
</evidence>
<dbReference type="Proteomes" id="UP000299102">
    <property type="component" value="Unassembled WGS sequence"/>
</dbReference>
<gene>
    <name evidence="2" type="ORF">EVAR_9125_1</name>
</gene>
<evidence type="ECO:0000313" key="2">
    <source>
        <dbReference type="EMBL" id="GBP18282.1"/>
    </source>
</evidence>
<name>A0A4C1TW67_EUMVA</name>
<protein>
    <submittedName>
        <fullName evidence="2">Uncharacterized protein</fullName>
    </submittedName>
</protein>
<evidence type="ECO:0000256" key="1">
    <source>
        <dbReference type="SAM" id="MobiDB-lite"/>
    </source>
</evidence>
<accession>A0A4C1TW67</accession>
<reference evidence="2 3" key="1">
    <citation type="journal article" date="2019" name="Commun. Biol.">
        <title>The bagworm genome reveals a unique fibroin gene that provides high tensile strength.</title>
        <authorList>
            <person name="Kono N."/>
            <person name="Nakamura H."/>
            <person name="Ohtoshi R."/>
            <person name="Tomita M."/>
            <person name="Numata K."/>
            <person name="Arakawa K."/>
        </authorList>
    </citation>
    <scope>NUCLEOTIDE SEQUENCE [LARGE SCALE GENOMIC DNA]</scope>
</reference>
<sequence>MPIFDLFKILDNNYYDTLKDWRNHILFSKKKEKCNTKTIFPISGETIKAHRTPPPEGRARSNDRAQATKDEPRKMFREMKIRPQHRGRARPRQSD</sequence>
<organism evidence="2 3">
    <name type="scientific">Eumeta variegata</name>
    <name type="common">Bagworm moth</name>
    <name type="synonym">Eumeta japonica</name>
    <dbReference type="NCBI Taxonomy" id="151549"/>
    <lineage>
        <taxon>Eukaryota</taxon>
        <taxon>Metazoa</taxon>
        <taxon>Ecdysozoa</taxon>
        <taxon>Arthropoda</taxon>
        <taxon>Hexapoda</taxon>
        <taxon>Insecta</taxon>
        <taxon>Pterygota</taxon>
        <taxon>Neoptera</taxon>
        <taxon>Endopterygota</taxon>
        <taxon>Lepidoptera</taxon>
        <taxon>Glossata</taxon>
        <taxon>Ditrysia</taxon>
        <taxon>Tineoidea</taxon>
        <taxon>Psychidae</taxon>
        <taxon>Oiketicinae</taxon>
        <taxon>Eumeta</taxon>
    </lineage>
</organism>
<feature type="compositionally biased region" description="Basic and acidic residues" evidence="1">
    <location>
        <begin position="57"/>
        <end position="81"/>
    </location>
</feature>
<dbReference type="EMBL" id="BGZK01000095">
    <property type="protein sequence ID" value="GBP18282.1"/>
    <property type="molecule type" value="Genomic_DNA"/>
</dbReference>
<keyword evidence="3" id="KW-1185">Reference proteome</keyword>
<comment type="caution">
    <text evidence="2">The sequence shown here is derived from an EMBL/GenBank/DDBJ whole genome shotgun (WGS) entry which is preliminary data.</text>
</comment>
<feature type="region of interest" description="Disordered" evidence="1">
    <location>
        <begin position="44"/>
        <end position="95"/>
    </location>
</feature>
<feature type="compositionally biased region" description="Basic residues" evidence="1">
    <location>
        <begin position="82"/>
        <end position="95"/>
    </location>
</feature>
<proteinExistence type="predicted"/>
<dbReference type="AlphaFoldDB" id="A0A4C1TW67"/>